<evidence type="ECO:0000313" key="2">
    <source>
        <dbReference type="Proteomes" id="UP001157418"/>
    </source>
</evidence>
<gene>
    <name evidence="1" type="ORF">LVIROSA_LOCUS25980</name>
</gene>
<organism evidence="1 2">
    <name type="scientific">Lactuca virosa</name>
    <dbReference type="NCBI Taxonomy" id="75947"/>
    <lineage>
        <taxon>Eukaryota</taxon>
        <taxon>Viridiplantae</taxon>
        <taxon>Streptophyta</taxon>
        <taxon>Embryophyta</taxon>
        <taxon>Tracheophyta</taxon>
        <taxon>Spermatophyta</taxon>
        <taxon>Magnoliopsida</taxon>
        <taxon>eudicotyledons</taxon>
        <taxon>Gunneridae</taxon>
        <taxon>Pentapetalae</taxon>
        <taxon>asterids</taxon>
        <taxon>campanulids</taxon>
        <taxon>Asterales</taxon>
        <taxon>Asteraceae</taxon>
        <taxon>Cichorioideae</taxon>
        <taxon>Cichorieae</taxon>
        <taxon>Lactucinae</taxon>
        <taxon>Lactuca</taxon>
    </lineage>
</organism>
<reference evidence="1 2" key="1">
    <citation type="submission" date="2022-01" db="EMBL/GenBank/DDBJ databases">
        <authorList>
            <person name="Xiong W."/>
            <person name="Schranz E."/>
        </authorList>
    </citation>
    <scope>NUCLEOTIDE SEQUENCE [LARGE SCALE GENOMIC DNA]</scope>
</reference>
<comment type="caution">
    <text evidence="1">The sequence shown here is derived from an EMBL/GenBank/DDBJ whole genome shotgun (WGS) entry which is preliminary data.</text>
</comment>
<accession>A0AAU9NPM8</accession>
<evidence type="ECO:0000313" key="1">
    <source>
        <dbReference type="EMBL" id="CAH1439804.1"/>
    </source>
</evidence>
<dbReference type="AlphaFoldDB" id="A0AAU9NPM8"/>
<dbReference type="EMBL" id="CAKMRJ010005377">
    <property type="protein sequence ID" value="CAH1439804.1"/>
    <property type="molecule type" value="Genomic_DNA"/>
</dbReference>
<proteinExistence type="predicted"/>
<dbReference type="Proteomes" id="UP001157418">
    <property type="component" value="Unassembled WGS sequence"/>
</dbReference>
<protein>
    <submittedName>
        <fullName evidence="1">Uncharacterized protein</fullName>
    </submittedName>
</protein>
<sequence>MIKRLSTLIRESSISLLKFLSALLPLLPLSWRRTNLETDKDGDEELETTYHTLPFCSV</sequence>
<keyword evidence="2" id="KW-1185">Reference proteome</keyword>
<name>A0AAU9NPM8_9ASTR</name>